<proteinExistence type="predicted"/>
<sequence>MTRRRSRTSQGARRPRRAPPPTRPRPSRPDHETGLKSGPPRGRRREALRRFRRSPPAAADGGHRPSWRTSRPARAASRRR</sequence>
<dbReference type="EMBL" id="QFPN01000007">
    <property type="protein sequence ID" value="PZQ13730.1"/>
    <property type="molecule type" value="Genomic_DNA"/>
</dbReference>
<comment type="caution">
    <text evidence="2">The sequence shown here is derived from an EMBL/GenBank/DDBJ whole genome shotgun (WGS) entry which is preliminary data.</text>
</comment>
<gene>
    <name evidence="2" type="ORF">DI565_14455</name>
</gene>
<reference evidence="2 3" key="1">
    <citation type="submission" date="2017-08" db="EMBL/GenBank/DDBJ databases">
        <title>Infants hospitalized years apart are colonized by the same room-sourced microbial strains.</title>
        <authorList>
            <person name="Brooks B."/>
            <person name="Olm M.R."/>
            <person name="Firek B.A."/>
            <person name="Baker R."/>
            <person name="Thomas B.C."/>
            <person name="Morowitz M.J."/>
            <person name="Banfield J.F."/>
        </authorList>
    </citation>
    <scope>NUCLEOTIDE SEQUENCE [LARGE SCALE GENOMIC DNA]</scope>
    <source>
        <strain evidence="2">S2_005_003_R2_43</strain>
    </source>
</reference>
<organism evidence="2 3">
    <name type="scientific">Ancylobacter novellus</name>
    <name type="common">Thiobacillus novellus</name>
    <dbReference type="NCBI Taxonomy" id="921"/>
    <lineage>
        <taxon>Bacteria</taxon>
        <taxon>Pseudomonadati</taxon>
        <taxon>Pseudomonadota</taxon>
        <taxon>Alphaproteobacteria</taxon>
        <taxon>Hyphomicrobiales</taxon>
        <taxon>Xanthobacteraceae</taxon>
        <taxon>Ancylobacter</taxon>
    </lineage>
</organism>
<feature type="region of interest" description="Disordered" evidence="1">
    <location>
        <begin position="1"/>
        <end position="80"/>
    </location>
</feature>
<dbReference type="AlphaFoldDB" id="A0A2W5MJV8"/>
<dbReference type="Proteomes" id="UP000249577">
    <property type="component" value="Unassembled WGS sequence"/>
</dbReference>
<evidence type="ECO:0000313" key="2">
    <source>
        <dbReference type="EMBL" id="PZQ13730.1"/>
    </source>
</evidence>
<name>A0A2W5MJV8_ANCNO</name>
<feature type="compositionally biased region" description="Basic residues" evidence="1">
    <location>
        <begin position="1"/>
        <end position="17"/>
    </location>
</feature>
<evidence type="ECO:0000256" key="1">
    <source>
        <dbReference type="SAM" id="MobiDB-lite"/>
    </source>
</evidence>
<evidence type="ECO:0000313" key="3">
    <source>
        <dbReference type="Proteomes" id="UP000249577"/>
    </source>
</evidence>
<feature type="compositionally biased region" description="Low complexity" evidence="1">
    <location>
        <begin position="67"/>
        <end position="80"/>
    </location>
</feature>
<feature type="compositionally biased region" description="Basic residues" evidence="1">
    <location>
        <begin position="41"/>
        <end position="53"/>
    </location>
</feature>
<protein>
    <submittedName>
        <fullName evidence="2">Uncharacterized protein</fullName>
    </submittedName>
</protein>
<accession>A0A2W5MJV8</accession>